<dbReference type="PANTHER" id="PTHR32309">
    <property type="entry name" value="TYROSINE-PROTEIN KINASE"/>
    <property type="match status" value="1"/>
</dbReference>
<comment type="caution">
    <text evidence="12">The sequence shown here is derived from an EMBL/GenBank/DDBJ whole genome shotgun (WGS) entry which is preliminary data.</text>
</comment>
<dbReference type="RefSeq" id="WP_188814013.1">
    <property type="nucleotide sequence ID" value="NZ_BAAAWV010000001.1"/>
</dbReference>
<accession>A0ABQ1Y420</accession>
<evidence type="ECO:0000256" key="9">
    <source>
        <dbReference type="SAM" id="MobiDB-lite"/>
    </source>
</evidence>
<evidence type="ECO:0000313" key="12">
    <source>
        <dbReference type="EMBL" id="GGH11170.1"/>
    </source>
</evidence>
<feature type="compositionally biased region" description="Basic residues" evidence="9">
    <location>
        <begin position="458"/>
        <end position="474"/>
    </location>
</feature>
<evidence type="ECO:0000313" key="13">
    <source>
        <dbReference type="Proteomes" id="UP000596938"/>
    </source>
</evidence>
<dbReference type="InterPro" id="IPR027417">
    <property type="entry name" value="P-loop_NTPase"/>
</dbReference>
<evidence type="ECO:0000256" key="6">
    <source>
        <dbReference type="ARBA" id="ARBA00022840"/>
    </source>
</evidence>
<dbReference type="EMBL" id="BMKU01000025">
    <property type="protein sequence ID" value="GGH11170.1"/>
    <property type="molecule type" value="Genomic_DNA"/>
</dbReference>
<dbReference type="Pfam" id="PF10609">
    <property type="entry name" value="ParA"/>
    <property type="match status" value="1"/>
</dbReference>
<evidence type="ECO:0000256" key="5">
    <source>
        <dbReference type="ARBA" id="ARBA00022741"/>
    </source>
</evidence>
<evidence type="ECO:0000256" key="4">
    <source>
        <dbReference type="ARBA" id="ARBA00022692"/>
    </source>
</evidence>
<evidence type="ECO:0000259" key="11">
    <source>
        <dbReference type="Pfam" id="PF02706"/>
    </source>
</evidence>
<proteinExistence type="inferred from homology"/>
<dbReference type="NCBIfam" id="TIGR01007">
    <property type="entry name" value="eps_fam"/>
    <property type="match status" value="1"/>
</dbReference>
<dbReference type="InterPro" id="IPR050445">
    <property type="entry name" value="Bact_polysacc_biosynth/exp"/>
</dbReference>
<dbReference type="Gene3D" id="3.40.50.300">
    <property type="entry name" value="P-loop containing nucleotide triphosphate hydrolases"/>
    <property type="match status" value="1"/>
</dbReference>
<keyword evidence="4 10" id="KW-0812">Transmembrane</keyword>
<feature type="compositionally biased region" description="Basic and acidic residues" evidence="9">
    <location>
        <begin position="475"/>
        <end position="484"/>
    </location>
</feature>
<feature type="transmembrane region" description="Helical" evidence="10">
    <location>
        <begin position="12"/>
        <end position="35"/>
    </location>
</feature>
<keyword evidence="13" id="KW-1185">Reference proteome</keyword>
<dbReference type="CDD" id="cd05387">
    <property type="entry name" value="BY-kinase"/>
    <property type="match status" value="1"/>
</dbReference>
<protein>
    <submittedName>
        <fullName evidence="12">Chromosome partitioning protein</fullName>
    </submittedName>
</protein>
<evidence type="ECO:0000256" key="10">
    <source>
        <dbReference type="SAM" id="Phobius"/>
    </source>
</evidence>
<keyword evidence="5" id="KW-0547">Nucleotide-binding</keyword>
<evidence type="ECO:0000256" key="7">
    <source>
        <dbReference type="ARBA" id="ARBA00022989"/>
    </source>
</evidence>
<gene>
    <name evidence="12" type="ORF">GCM10011577_40330</name>
</gene>
<keyword evidence="7 10" id="KW-1133">Transmembrane helix</keyword>
<dbReference type="InterPro" id="IPR003856">
    <property type="entry name" value="LPS_length_determ_N"/>
</dbReference>
<reference evidence="13" key="1">
    <citation type="journal article" date="2019" name="Int. J. Syst. Evol. Microbiol.">
        <title>The Global Catalogue of Microorganisms (GCM) 10K type strain sequencing project: providing services to taxonomists for standard genome sequencing and annotation.</title>
        <authorList>
            <consortium name="The Broad Institute Genomics Platform"/>
            <consortium name="The Broad Institute Genome Sequencing Center for Infectious Disease"/>
            <person name="Wu L."/>
            <person name="Ma J."/>
        </authorList>
    </citation>
    <scope>NUCLEOTIDE SEQUENCE [LARGE SCALE GENOMIC DNA]</scope>
    <source>
        <strain evidence="13">CGMCC 1.1927</strain>
    </source>
</reference>
<keyword evidence="8 10" id="KW-0472">Membrane</keyword>
<organism evidence="12 13">
    <name type="scientific">Pseudarthrobacter polychromogenes</name>
    <dbReference type="NCBI Taxonomy" id="1676"/>
    <lineage>
        <taxon>Bacteria</taxon>
        <taxon>Bacillati</taxon>
        <taxon>Actinomycetota</taxon>
        <taxon>Actinomycetes</taxon>
        <taxon>Micrococcales</taxon>
        <taxon>Micrococcaceae</taxon>
        <taxon>Pseudarthrobacter</taxon>
    </lineage>
</organism>
<dbReference type="InterPro" id="IPR033756">
    <property type="entry name" value="YlxH/NBP35"/>
</dbReference>
<dbReference type="PANTHER" id="PTHR32309:SF13">
    <property type="entry name" value="FERRIC ENTEROBACTIN TRANSPORT PROTEIN FEPE"/>
    <property type="match status" value="1"/>
</dbReference>
<comment type="subcellular location">
    <subcellularLocation>
        <location evidence="1">Cell membrane</location>
        <topology evidence="1">Multi-pass membrane protein</topology>
    </subcellularLocation>
</comment>
<evidence type="ECO:0000256" key="8">
    <source>
        <dbReference type="ARBA" id="ARBA00023136"/>
    </source>
</evidence>
<comment type="similarity">
    <text evidence="2">Belongs to the CpsC/CapA family.</text>
</comment>
<dbReference type="Proteomes" id="UP000596938">
    <property type="component" value="Unassembled WGS sequence"/>
</dbReference>
<evidence type="ECO:0000256" key="3">
    <source>
        <dbReference type="ARBA" id="ARBA00022475"/>
    </source>
</evidence>
<keyword evidence="3" id="KW-1003">Cell membrane</keyword>
<keyword evidence="6" id="KW-0067">ATP-binding</keyword>
<feature type="domain" description="Polysaccharide chain length determinant N-terminal" evidence="11">
    <location>
        <begin position="1"/>
        <end position="86"/>
    </location>
</feature>
<feature type="region of interest" description="Disordered" evidence="9">
    <location>
        <begin position="454"/>
        <end position="497"/>
    </location>
</feature>
<dbReference type="InterPro" id="IPR005702">
    <property type="entry name" value="Wzc-like_C"/>
</dbReference>
<evidence type="ECO:0000256" key="2">
    <source>
        <dbReference type="ARBA" id="ARBA00006683"/>
    </source>
</evidence>
<dbReference type="SUPFAM" id="SSF52540">
    <property type="entry name" value="P-loop containing nucleoside triphosphate hydrolases"/>
    <property type="match status" value="1"/>
</dbReference>
<dbReference type="Pfam" id="PF02706">
    <property type="entry name" value="Wzz"/>
    <property type="match status" value="1"/>
</dbReference>
<name>A0ABQ1Y420_9MICC</name>
<sequence length="497" mass="52726">MDLRDYIRILQRNWMVVLCATLIGLLAGGLTTVLVKPTYTSETQLFVAIQNSGTVQELQQGNTFSQARVQSYVKTATTPVVLQPAIDSLGLSLSSLELSERVSASADLNTVLISIAVSDASPVQAAALAQAVGDSLIRAVEKLESPKSGGTSPVSLSVITPASVPSSPSAPNTKLNILFGFLIGAAGGVGLALVRTTLDNRVRGEADLRLVTDSPLLGGIAFDNDATKKPLLTQAPHQSPRAEAFRQIRTNLQFANVSGTARTVLVTSSLPGEGKSTTAANIAIALAEAGQAVCLVDADLRRPMINEYLGLDRNAGLTTALVGAAPVNDLLQPWGDDHLYVLSSGQIPPNPSELLGSEAMKDLILELEQQFDIVIIDAPPLLPVTDAAVLSQHVGGVVVVVGSHKIKRQDLEKSIRALDMVEANLLGVILNRLPSKGPDAYTYSYYTNKEDNAESRNAKRYGKAGLRNKARIRNTGRDDSDERPAALFPASQVDQKS</sequence>
<evidence type="ECO:0000256" key="1">
    <source>
        <dbReference type="ARBA" id="ARBA00004651"/>
    </source>
</evidence>